<organism evidence="3 4">
    <name type="scientific">Amniculicola lignicola CBS 123094</name>
    <dbReference type="NCBI Taxonomy" id="1392246"/>
    <lineage>
        <taxon>Eukaryota</taxon>
        <taxon>Fungi</taxon>
        <taxon>Dikarya</taxon>
        <taxon>Ascomycota</taxon>
        <taxon>Pezizomycotina</taxon>
        <taxon>Dothideomycetes</taxon>
        <taxon>Pleosporomycetidae</taxon>
        <taxon>Pleosporales</taxon>
        <taxon>Amniculicolaceae</taxon>
        <taxon>Amniculicola</taxon>
    </lineage>
</organism>
<feature type="transmembrane region" description="Helical" evidence="1">
    <location>
        <begin position="391"/>
        <end position="415"/>
    </location>
</feature>
<feature type="transmembrane region" description="Helical" evidence="1">
    <location>
        <begin position="324"/>
        <end position="345"/>
    </location>
</feature>
<dbReference type="Gene3D" id="2.170.130.20">
    <property type="entry name" value="LCCL-like domain"/>
    <property type="match status" value="1"/>
</dbReference>
<dbReference type="PROSITE" id="PS50820">
    <property type="entry name" value="LCCL"/>
    <property type="match status" value="1"/>
</dbReference>
<gene>
    <name evidence="3" type="ORF">P154DRAFT_536634</name>
</gene>
<dbReference type="SMART" id="SM00603">
    <property type="entry name" value="LCCL"/>
    <property type="match status" value="1"/>
</dbReference>
<evidence type="ECO:0000313" key="3">
    <source>
        <dbReference type="EMBL" id="KAF1997981.1"/>
    </source>
</evidence>
<keyword evidence="4" id="KW-1185">Reference proteome</keyword>
<dbReference type="PANTHER" id="PTHR31331:SF1">
    <property type="entry name" value="CYSTEINE RICH SECRETORY PROTEIN LCCL DOMAIN CONTAINING 2"/>
    <property type="match status" value="1"/>
</dbReference>
<dbReference type="Pfam" id="PF03815">
    <property type="entry name" value="LCCL"/>
    <property type="match status" value="1"/>
</dbReference>
<dbReference type="InterPro" id="IPR004043">
    <property type="entry name" value="LCCL"/>
</dbReference>
<evidence type="ECO:0000313" key="4">
    <source>
        <dbReference type="Proteomes" id="UP000799779"/>
    </source>
</evidence>
<accession>A0A6A5WCW1</accession>
<feature type="transmembrane region" description="Helical" evidence="1">
    <location>
        <begin position="283"/>
        <end position="304"/>
    </location>
</feature>
<keyword evidence="1" id="KW-1133">Transmembrane helix</keyword>
<evidence type="ECO:0000256" key="1">
    <source>
        <dbReference type="SAM" id="Phobius"/>
    </source>
</evidence>
<proteinExistence type="predicted"/>
<dbReference type="EMBL" id="ML977607">
    <property type="protein sequence ID" value="KAF1997981.1"/>
    <property type="molecule type" value="Genomic_DNA"/>
</dbReference>
<dbReference type="SUPFAM" id="SSF69848">
    <property type="entry name" value="LCCL domain"/>
    <property type="match status" value="1"/>
</dbReference>
<dbReference type="InterPro" id="IPR051957">
    <property type="entry name" value="CRISP-LCCL_domain"/>
</dbReference>
<feature type="transmembrane region" description="Helical" evidence="1">
    <location>
        <begin position="357"/>
        <end position="379"/>
    </location>
</feature>
<reference evidence="3" key="1">
    <citation type="journal article" date="2020" name="Stud. Mycol.">
        <title>101 Dothideomycetes genomes: a test case for predicting lifestyles and emergence of pathogens.</title>
        <authorList>
            <person name="Haridas S."/>
            <person name="Albert R."/>
            <person name="Binder M."/>
            <person name="Bloem J."/>
            <person name="Labutti K."/>
            <person name="Salamov A."/>
            <person name="Andreopoulos B."/>
            <person name="Baker S."/>
            <person name="Barry K."/>
            <person name="Bills G."/>
            <person name="Bluhm B."/>
            <person name="Cannon C."/>
            <person name="Castanera R."/>
            <person name="Culley D."/>
            <person name="Daum C."/>
            <person name="Ezra D."/>
            <person name="Gonzalez J."/>
            <person name="Henrissat B."/>
            <person name="Kuo A."/>
            <person name="Liang C."/>
            <person name="Lipzen A."/>
            <person name="Lutzoni F."/>
            <person name="Magnuson J."/>
            <person name="Mondo S."/>
            <person name="Nolan M."/>
            <person name="Ohm R."/>
            <person name="Pangilinan J."/>
            <person name="Park H.-J."/>
            <person name="Ramirez L."/>
            <person name="Alfaro M."/>
            <person name="Sun H."/>
            <person name="Tritt A."/>
            <person name="Yoshinaga Y."/>
            <person name="Zwiers L.-H."/>
            <person name="Turgeon B."/>
            <person name="Goodwin S."/>
            <person name="Spatafora J."/>
            <person name="Crous P."/>
            <person name="Grigoriev I."/>
        </authorList>
    </citation>
    <scope>NUCLEOTIDE SEQUENCE</scope>
    <source>
        <strain evidence="3">CBS 123094</strain>
    </source>
</reference>
<feature type="domain" description="LCCL" evidence="2">
    <location>
        <begin position="94"/>
        <end position="206"/>
    </location>
</feature>
<keyword evidence="1" id="KW-0812">Transmembrane</keyword>
<feature type="transmembrane region" description="Helical" evidence="1">
    <location>
        <begin position="238"/>
        <end position="271"/>
    </location>
</feature>
<evidence type="ECO:0000259" key="2">
    <source>
        <dbReference type="PROSITE" id="PS50820"/>
    </source>
</evidence>
<dbReference type="OrthoDB" id="441660at2759"/>
<dbReference type="Proteomes" id="UP000799779">
    <property type="component" value="Unassembled WGS sequence"/>
</dbReference>
<sequence>MPPPIAHRLRLVGNWTKGPNPPRVYHIRPVFESVQTFPMRILSRVPKAARALLLVAAFALWVAVFVAIISDFGLPKDVGGVGRPVRLSCIARLWPDSPSCGLDGRNCLPFDGSSFAFSCPADCARVKVLNPRTIGDEQIIYRPLVVGGTPNASQADELFYRGDSFICGAAIHAGVIRNKGGGCGVLSLAGERAGFGSAARNGILSVGFDSIFPLSFNFNREKRVAASSSKCRDPRWKLLILSAIFTVLFSFFTYTPVLFFVPIFIITYFQVALASDPPPYYDYPSAVSTAIGSFLPAAFIAVLLYRFVIRNTLRNLKAQVEKTVLWVGGIWAGALSNVTLDMIPIQRLTPHDLNQQPGAITALVFIVLALVGIALYQAWCFRNEGRLPRYLGLYAILGISLLVMLAIPGLDLRIHHYVLGLLLLPGTALQTRPSLLYQGLLVGLFINGIARWGFASVLQTEAALRGDGQLGRGVPSILEPAINASNITFTWNTLIRGYDGVSVLVNDVERFRGFHKDGDSSFTWTKLATNYPDYFRFGFVNYLPFGGVTYSDFTRAGVWHPNGTWTGIPPGVG</sequence>
<feature type="transmembrane region" description="Helical" evidence="1">
    <location>
        <begin position="48"/>
        <end position="69"/>
    </location>
</feature>
<protein>
    <recommendedName>
        <fullName evidence="2">LCCL domain-containing protein</fullName>
    </recommendedName>
</protein>
<dbReference type="AlphaFoldDB" id="A0A6A5WCW1"/>
<name>A0A6A5WCW1_9PLEO</name>
<dbReference type="PANTHER" id="PTHR31331">
    <property type="entry name" value="LCCL DOMAIN PROTEIN (AFU_ORTHOLOGUE AFUA_5G08630)"/>
    <property type="match status" value="1"/>
</dbReference>
<dbReference type="InterPro" id="IPR036609">
    <property type="entry name" value="LCCL_sf"/>
</dbReference>
<keyword evidence="1" id="KW-0472">Membrane</keyword>